<evidence type="ECO:0000259" key="2">
    <source>
        <dbReference type="SMART" id="SM00316"/>
    </source>
</evidence>
<dbReference type="PANTHER" id="PTHR37296:SF1">
    <property type="entry name" value="CONSERVED VIRULENCE FACTOR B"/>
    <property type="match status" value="1"/>
</dbReference>
<protein>
    <recommendedName>
        <fullName evidence="2">S1 motif domain-containing protein</fullName>
    </recommendedName>
</protein>
<dbReference type="Pfam" id="PF21191">
    <property type="entry name" value="CvfB_1st"/>
    <property type="match status" value="1"/>
</dbReference>
<dbReference type="Pfam" id="PF13509">
    <property type="entry name" value="S1_2"/>
    <property type="match status" value="1"/>
</dbReference>
<dbReference type="GeneID" id="97348662"/>
<dbReference type="Pfam" id="PF21543">
    <property type="entry name" value="CvfB_2nd"/>
    <property type="match status" value="1"/>
</dbReference>
<proteinExistence type="inferred from homology"/>
<evidence type="ECO:0000313" key="3">
    <source>
        <dbReference type="EMBL" id="TYS62755.1"/>
    </source>
</evidence>
<sequence length="288" mass="33018">MPLADYIGQVTTLTVSRKSSFGYFLTDGDEDVLLHINEAAKEYEVDEKVEVFLYTDSRERISATDTLPEIRVGVYGWAKVSDVREDLGVFIDIGIQKEMLLGQEDLPLHLSVWPQKGDLLYITLRVNRNNRVYVKHAKDPIIEEISIKATRKDFNKNVHGHIYRTAKVGSWAYTAEGFKGFIHESQRKTEPRLGEKIEGRIIDVKEDGTVNISLLPRKEEALDADSQKVLSYLEERNGSMPYGDKSMADEIQDRFQMSKSSFKRALGRLMKEGKVYQEDGWTYIKQQS</sequence>
<dbReference type="InterPro" id="IPR012340">
    <property type="entry name" value="NA-bd_OB-fold"/>
</dbReference>
<accession>A0A5D4SH66</accession>
<comment type="similarity">
    <text evidence="1">Belongs to the CvfB family.</text>
</comment>
<dbReference type="PIRSF" id="PIRSF012524">
    <property type="entry name" value="YitL_S1"/>
    <property type="match status" value="1"/>
</dbReference>
<dbReference type="Gene3D" id="1.10.10.10">
    <property type="entry name" value="Winged helix-like DNA-binding domain superfamily/Winged helix DNA-binding domain"/>
    <property type="match status" value="1"/>
</dbReference>
<evidence type="ECO:0000256" key="1">
    <source>
        <dbReference type="PIRNR" id="PIRNR012524"/>
    </source>
</evidence>
<comment type="caution">
    <text evidence="3">The sequence shown here is derived from an EMBL/GenBank/DDBJ whole genome shotgun (WGS) entry which is preliminary data.</text>
</comment>
<dbReference type="Gene3D" id="2.40.50.140">
    <property type="entry name" value="Nucleic acid-binding proteins"/>
    <property type="match status" value="2"/>
</dbReference>
<reference evidence="3 4" key="1">
    <citation type="submission" date="2019-08" db="EMBL/GenBank/DDBJ databases">
        <title>Bacillus genomes from the desert of Cuatro Cienegas, Coahuila.</title>
        <authorList>
            <person name="Olmedo-Alvarez G."/>
        </authorList>
    </citation>
    <scope>NUCLEOTIDE SEQUENCE [LARGE SCALE GENOMIC DNA]</scope>
    <source>
        <strain evidence="3 4">CH37_1T</strain>
    </source>
</reference>
<dbReference type="Pfam" id="PF17783">
    <property type="entry name" value="WHD_CvfB"/>
    <property type="match status" value="1"/>
</dbReference>
<dbReference type="PANTHER" id="PTHR37296">
    <property type="entry name" value="CONSERVED VIRULENCE FACTOR B"/>
    <property type="match status" value="1"/>
</dbReference>
<evidence type="ECO:0000313" key="4">
    <source>
        <dbReference type="Proteomes" id="UP000323732"/>
    </source>
</evidence>
<dbReference type="Proteomes" id="UP000323732">
    <property type="component" value="Unassembled WGS sequence"/>
</dbReference>
<organism evidence="3 4">
    <name type="scientific">Bacillus infantis</name>
    <dbReference type="NCBI Taxonomy" id="324767"/>
    <lineage>
        <taxon>Bacteria</taxon>
        <taxon>Bacillati</taxon>
        <taxon>Bacillota</taxon>
        <taxon>Bacilli</taxon>
        <taxon>Bacillales</taxon>
        <taxon>Bacillaceae</taxon>
        <taxon>Bacillus</taxon>
    </lineage>
</organism>
<dbReference type="InterPro" id="IPR048588">
    <property type="entry name" value="CvfB_S1_2nd"/>
</dbReference>
<dbReference type="InterPro" id="IPR040764">
    <property type="entry name" value="CvfB_WH"/>
</dbReference>
<dbReference type="InterPro" id="IPR036390">
    <property type="entry name" value="WH_DNA-bd_sf"/>
</dbReference>
<gene>
    <name evidence="3" type="ORF">FZD47_13840</name>
</gene>
<dbReference type="SMART" id="SM00316">
    <property type="entry name" value="S1"/>
    <property type="match status" value="2"/>
</dbReference>
<dbReference type="EMBL" id="VTES01000004">
    <property type="protein sequence ID" value="TYS62755.1"/>
    <property type="molecule type" value="Genomic_DNA"/>
</dbReference>
<dbReference type="InterPro" id="IPR003029">
    <property type="entry name" value="S1_domain"/>
</dbReference>
<dbReference type="SUPFAM" id="SSF46785">
    <property type="entry name" value="Winged helix' DNA-binding domain"/>
    <property type="match status" value="1"/>
</dbReference>
<feature type="domain" description="S1 motif" evidence="2">
    <location>
        <begin position="153"/>
        <end position="215"/>
    </location>
</feature>
<dbReference type="AlphaFoldDB" id="A0A5D4SH66"/>
<feature type="domain" description="S1 motif" evidence="2">
    <location>
        <begin position="6"/>
        <end position="66"/>
    </location>
</feature>
<dbReference type="GO" id="GO:0003676">
    <property type="term" value="F:nucleic acid binding"/>
    <property type="evidence" value="ECO:0007669"/>
    <property type="project" value="InterPro"/>
</dbReference>
<dbReference type="InterPro" id="IPR014464">
    <property type="entry name" value="CvfB_fam"/>
</dbReference>
<dbReference type="InterPro" id="IPR048587">
    <property type="entry name" value="CvfB_S1_3rd"/>
</dbReference>
<dbReference type="InterPro" id="IPR039566">
    <property type="entry name" value="CvfB_S1_st"/>
</dbReference>
<dbReference type="InterPro" id="IPR036388">
    <property type="entry name" value="WH-like_DNA-bd_sf"/>
</dbReference>
<dbReference type="RefSeq" id="WP_009794053.1">
    <property type="nucleotide sequence ID" value="NZ_CP160000.1"/>
</dbReference>
<name>A0A5D4SH66_9BACI</name>